<evidence type="ECO:0000256" key="3">
    <source>
        <dbReference type="ARBA" id="ARBA00022490"/>
    </source>
</evidence>
<evidence type="ECO:0000256" key="4">
    <source>
        <dbReference type="ARBA" id="ARBA00023242"/>
    </source>
</evidence>
<protein>
    <submittedName>
        <fullName evidence="7">IQ domain-containing protein IQM2-like</fullName>
    </submittedName>
</protein>
<dbReference type="GO" id="GO:0005634">
    <property type="term" value="C:nucleus"/>
    <property type="evidence" value="ECO:0007669"/>
    <property type="project" value="UniProtKB-SubCell"/>
</dbReference>
<keyword evidence="3" id="KW-0963">Cytoplasm</keyword>
<feature type="compositionally biased region" description="Basic and acidic residues" evidence="5">
    <location>
        <begin position="99"/>
        <end position="116"/>
    </location>
</feature>
<dbReference type="PANTHER" id="PTHR31250:SF14">
    <property type="entry name" value="IQ DOMAIN-CONTAINING PROTEIN IQM2"/>
    <property type="match status" value="1"/>
</dbReference>
<dbReference type="InterPro" id="IPR044159">
    <property type="entry name" value="IQM"/>
</dbReference>
<name>A0A6J1DIB2_MOMCH</name>
<dbReference type="AlphaFoldDB" id="A0A6J1DIB2"/>
<feature type="region of interest" description="Disordered" evidence="5">
    <location>
        <begin position="617"/>
        <end position="641"/>
    </location>
</feature>
<evidence type="ECO:0000256" key="2">
    <source>
        <dbReference type="ARBA" id="ARBA00004496"/>
    </source>
</evidence>
<keyword evidence="6" id="KW-1185">Reference proteome</keyword>
<feature type="region of interest" description="Disordered" evidence="5">
    <location>
        <begin position="95"/>
        <end position="129"/>
    </location>
</feature>
<reference evidence="7" key="1">
    <citation type="submission" date="2025-08" db="UniProtKB">
        <authorList>
            <consortium name="RefSeq"/>
        </authorList>
    </citation>
    <scope>IDENTIFICATION</scope>
    <source>
        <strain evidence="7">OHB3-1</strain>
    </source>
</reference>
<dbReference type="PANTHER" id="PTHR31250">
    <property type="entry name" value="IQ DOMAIN-CONTAINING PROTEIN IQM3"/>
    <property type="match status" value="1"/>
</dbReference>
<dbReference type="RefSeq" id="XP_022153212.1">
    <property type="nucleotide sequence ID" value="XM_022297520.1"/>
</dbReference>
<dbReference type="GO" id="GO:0005737">
    <property type="term" value="C:cytoplasm"/>
    <property type="evidence" value="ECO:0007669"/>
    <property type="project" value="UniProtKB-SubCell"/>
</dbReference>
<comment type="subcellular location">
    <subcellularLocation>
        <location evidence="2">Cytoplasm</location>
    </subcellularLocation>
    <subcellularLocation>
        <location evidence="1">Nucleus</location>
    </subcellularLocation>
</comment>
<dbReference type="KEGG" id="mcha:111020762"/>
<evidence type="ECO:0000256" key="1">
    <source>
        <dbReference type="ARBA" id="ARBA00004123"/>
    </source>
</evidence>
<evidence type="ECO:0000313" key="7">
    <source>
        <dbReference type="RefSeq" id="XP_022153212.1"/>
    </source>
</evidence>
<accession>A0A6J1DIB2</accession>
<dbReference type="OrthoDB" id="7344096at2759"/>
<dbReference type="GeneID" id="111020762"/>
<evidence type="ECO:0000313" key="6">
    <source>
        <dbReference type="Proteomes" id="UP000504603"/>
    </source>
</evidence>
<keyword evidence="4" id="KW-0539">Nucleus</keyword>
<proteinExistence type="predicted"/>
<gene>
    <name evidence="7" type="primary">LOC111020762</name>
</gene>
<evidence type="ECO:0000256" key="5">
    <source>
        <dbReference type="SAM" id="MobiDB-lite"/>
    </source>
</evidence>
<organism evidence="6 7">
    <name type="scientific">Momordica charantia</name>
    <name type="common">Bitter gourd</name>
    <name type="synonym">Balsam pear</name>
    <dbReference type="NCBI Taxonomy" id="3673"/>
    <lineage>
        <taxon>Eukaryota</taxon>
        <taxon>Viridiplantae</taxon>
        <taxon>Streptophyta</taxon>
        <taxon>Embryophyta</taxon>
        <taxon>Tracheophyta</taxon>
        <taxon>Spermatophyta</taxon>
        <taxon>Magnoliopsida</taxon>
        <taxon>eudicotyledons</taxon>
        <taxon>Gunneridae</taxon>
        <taxon>Pentapetalae</taxon>
        <taxon>rosids</taxon>
        <taxon>fabids</taxon>
        <taxon>Cucurbitales</taxon>
        <taxon>Cucurbitaceae</taxon>
        <taxon>Momordiceae</taxon>
        <taxon>Momordica</taxon>
    </lineage>
</organism>
<sequence>MGAFFSCPFARYVDVENGLESITVKSISFGDDEVKTPVRSVSFNGRDLEPMIMKSVGSGRMMLETSVSFKGRELEKMVSMEGVAVPQEEELNVVAKSPKSKEMEKEIQSPRSESHDGIQTTTDLGPTNPEHIAAMKLQKVYKSFRTRRKLADCAVLVEQSWWKLLDFAELKRSSISFFNLEKHETAISRWSRARTRAAKVGKGLSKNDKAQKLALQHWLEAIDPRHRYGHNLQFYYVKWLHCQSDQPFFYWLDIGEGKEVNLVEKCPRAKLQQQCIKYLGPLERTAYEVVVEDGKFIYKQSREVLHTTGVDKHVKWIFVLSTSRYLYVGKKQKGTFQHSSFLAGGATSAAGRLVVENGILKAVWPHSGHYRPTEENFQEFISFLTENNVDLTDVKMSPDDDEDSVLKMQKSSLHVRIGSSEEDWVQQLSGGPDDGTAEIVVEETAGNKSDLPEQETLSSTIERSEPKRLINLSRKLTNLHIPKKSNLLEKLNMENQEMRSETFGSESDTEVPNENLLEDENASCEVEIIPDESILKRINSHKETKSYQLGKQLSCKWTTGAGPRIGCVRDYPVELQLRALEQVSLSPRKAAARSGFQCSPRVVSLLSPRVSKPMDMIHQTNTQSPSPLIKGTSAADIGSEN</sequence>
<dbReference type="Proteomes" id="UP000504603">
    <property type="component" value="Unplaced"/>
</dbReference>